<reference evidence="1" key="1">
    <citation type="submission" date="2016-04" db="EMBL/GenBank/DDBJ databases">
        <authorList>
            <person name="Evans L.H."/>
            <person name="Alamgir A."/>
            <person name="Owens N."/>
            <person name="Weber N.D."/>
            <person name="Virtaneva K."/>
            <person name="Barbian K."/>
            <person name="Babar A."/>
            <person name="Rosenke K."/>
        </authorList>
    </citation>
    <scope>NUCLEOTIDE SEQUENCE</scope>
    <source>
        <strain evidence="1">86</strain>
    </source>
</reference>
<accession>A0A212J6Q3</accession>
<dbReference type="EMBL" id="FLUQ01000001">
    <property type="protein sequence ID" value="SBV95110.1"/>
    <property type="molecule type" value="Genomic_DNA"/>
</dbReference>
<evidence type="ECO:0008006" key="2">
    <source>
        <dbReference type="Google" id="ProtNLM"/>
    </source>
</evidence>
<dbReference type="AlphaFoldDB" id="A0A212J6Q3"/>
<dbReference type="InterPro" id="IPR025350">
    <property type="entry name" value="DUF4254"/>
</dbReference>
<proteinExistence type="predicted"/>
<evidence type="ECO:0000313" key="1">
    <source>
        <dbReference type="EMBL" id="SBV95110.1"/>
    </source>
</evidence>
<gene>
    <name evidence="1" type="ORF">KL86DPRO_10814</name>
</gene>
<name>A0A212J6Q3_9DELT</name>
<dbReference type="Pfam" id="PF14063">
    <property type="entry name" value="DUF4254"/>
    <property type="match status" value="1"/>
</dbReference>
<sequence>MDSCDAIKRDIAESIQAQLRAVAEWHETEPVDITVEVCDDAAKTLRNLVLAQHVINFRQWHIEDVARRKDIDAAAIARCKYDIDVSNQKRTDAFEAVDEHLVRRLRQFIPPLPEGEKPRHNTESLGMVIDRLSILALKIYHMAEQARRGDADENHRKTCAAKLAVLEEQHGDLVRALLELVDDFCAGIKRPKAYYQFKMYNDPALNPQLYGKK</sequence>
<organism evidence="1">
    <name type="scientific">uncultured delta proteobacterium</name>
    <dbReference type="NCBI Taxonomy" id="34034"/>
    <lineage>
        <taxon>Bacteria</taxon>
        <taxon>Deltaproteobacteria</taxon>
        <taxon>environmental samples</taxon>
    </lineage>
</organism>
<protein>
    <recommendedName>
        <fullName evidence="2">DUF4254 domain-containing protein</fullName>
    </recommendedName>
</protein>